<dbReference type="RefSeq" id="WP_343808840.1">
    <property type="nucleotide sequence ID" value="NZ_BAAAET010000007.1"/>
</dbReference>
<protein>
    <recommendedName>
        <fullName evidence="6">Acetylornithine deacetylase</fullName>
    </recommendedName>
</protein>
<proteinExistence type="predicted"/>
<evidence type="ECO:0000256" key="1">
    <source>
        <dbReference type="ARBA" id="ARBA00022801"/>
    </source>
</evidence>
<dbReference type="Pfam" id="PF01546">
    <property type="entry name" value="Peptidase_M20"/>
    <property type="match status" value="1"/>
</dbReference>
<dbReference type="PANTHER" id="PTHR43808:SF8">
    <property type="entry name" value="PEPTIDASE M20 DIMERISATION DOMAIN-CONTAINING PROTEIN"/>
    <property type="match status" value="1"/>
</dbReference>
<dbReference type="EMBL" id="BAAAET010000007">
    <property type="protein sequence ID" value="GAA0701904.1"/>
    <property type="molecule type" value="Genomic_DNA"/>
</dbReference>
<keyword evidence="1" id="KW-0378">Hydrolase</keyword>
<accession>A0ABN1IBB1</accession>
<evidence type="ECO:0000313" key="5">
    <source>
        <dbReference type="Proteomes" id="UP001499915"/>
    </source>
</evidence>
<dbReference type="SUPFAM" id="SSF53187">
    <property type="entry name" value="Zn-dependent exopeptidases"/>
    <property type="match status" value="1"/>
</dbReference>
<organism evidence="4 5">
    <name type="scientific">Marinobacterium maritimum</name>
    <dbReference type="NCBI Taxonomy" id="500162"/>
    <lineage>
        <taxon>Bacteria</taxon>
        <taxon>Pseudomonadati</taxon>
        <taxon>Pseudomonadota</taxon>
        <taxon>Gammaproteobacteria</taxon>
        <taxon>Oceanospirillales</taxon>
        <taxon>Oceanospirillaceae</taxon>
        <taxon>Marinobacterium</taxon>
    </lineage>
</organism>
<dbReference type="PANTHER" id="PTHR43808">
    <property type="entry name" value="ACETYLORNITHINE DEACETYLASE"/>
    <property type="match status" value="1"/>
</dbReference>
<dbReference type="Gene3D" id="3.40.630.10">
    <property type="entry name" value="Zn peptidases"/>
    <property type="match status" value="2"/>
</dbReference>
<comment type="caution">
    <text evidence="4">The sequence shown here is derived from an EMBL/GenBank/DDBJ whole genome shotgun (WGS) entry which is preliminary data.</text>
</comment>
<evidence type="ECO:0000256" key="2">
    <source>
        <dbReference type="ARBA" id="ARBA00022833"/>
    </source>
</evidence>
<keyword evidence="2" id="KW-0862">Zinc</keyword>
<gene>
    <name evidence="4" type="ORF">GCM10009104_33960</name>
</gene>
<dbReference type="InterPro" id="IPR002933">
    <property type="entry name" value="Peptidase_M20"/>
</dbReference>
<dbReference type="Proteomes" id="UP001499915">
    <property type="component" value="Unassembled WGS sequence"/>
</dbReference>
<sequence>MNNTHAFDPQQQAWFEAACKRIDTERLRRLNADLVNIHSPTGSEQEASEFMAARMESIGLKARYQPVNDASGNAIGELCGDGTGPSLLLYAPIDTHLEGNETDLPMVGDRLRDDMKPEAILRDDLVIGLGASNPKAMVASLTEAVNAVIEAGIELKGKVVLAFAGGGMPLYVPERGNYGMSTGVTHMITHGVTADFGIIMKPWYEIYHEHPGMCWFKVSVKGSLGYAGIPRGTPGFRSSIIPATTVINEIEQWLTEFPSRHSSDQIAPEGWIASVRSGWPERPAFPAATTEIFIDVRTNPNQTMAGIRHEFDQMMAGILQRHPDIEAEWDMYGSCPGSATAPDHWIVQSAHAAWEHQEGRPYPGAPMLSGQTDAAMINKLGIPLVRVGYPWIGDASVPEEFADGLGGMGVSNIQDLVKPIENIIYSIIDCCTRTREETGLNG</sequence>
<evidence type="ECO:0008006" key="6">
    <source>
        <dbReference type="Google" id="ProtNLM"/>
    </source>
</evidence>
<evidence type="ECO:0000313" key="4">
    <source>
        <dbReference type="EMBL" id="GAA0701904.1"/>
    </source>
</evidence>
<keyword evidence="5" id="KW-1185">Reference proteome</keyword>
<dbReference type="InterPro" id="IPR050072">
    <property type="entry name" value="Peptidase_M20A"/>
</dbReference>
<evidence type="ECO:0000256" key="3">
    <source>
        <dbReference type="ARBA" id="ARBA00023285"/>
    </source>
</evidence>
<name>A0ABN1IBB1_9GAMM</name>
<reference evidence="4 5" key="1">
    <citation type="journal article" date="2019" name="Int. J. Syst. Evol. Microbiol.">
        <title>The Global Catalogue of Microorganisms (GCM) 10K type strain sequencing project: providing services to taxonomists for standard genome sequencing and annotation.</title>
        <authorList>
            <consortium name="The Broad Institute Genomics Platform"/>
            <consortium name="The Broad Institute Genome Sequencing Center for Infectious Disease"/>
            <person name="Wu L."/>
            <person name="Ma J."/>
        </authorList>
    </citation>
    <scope>NUCLEOTIDE SEQUENCE [LARGE SCALE GENOMIC DNA]</scope>
    <source>
        <strain evidence="4 5">JCM 15134</strain>
    </source>
</reference>
<keyword evidence="3" id="KW-0170">Cobalt</keyword>